<evidence type="ECO:0000259" key="1">
    <source>
        <dbReference type="Pfam" id="PF01728"/>
    </source>
</evidence>
<dbReference type="AlphaFoldDB" id="A0A402A1N9"/>
<dbReference type="Pfam" id="PF01728">
    <property type="entry name" value="FtsJ"/>
    <property type="match status" value="1"/>
</dbReference>
<dbReference type="Gene3D" id="3.40.50.150">
    <property type="entry name" value="Vaccinia Virus protein VP39"/>
    <property type="match status" value="1"/>
</dbReference>
<accession>A0A402A1N9</accession>
<proteinExistence type="predicted"/>
<sequence>MLRRKIEKKLNTDNLIIATVHPEFAKSALQELQQIDSQIRFVEEMADGITLYSVSNSQQFMRRVANQRPTFVRHLAPAQDIVQLANTEQDLGTIAIALAELPGFSLLSKGTRFAVQARFVQSDRSLGERPFSTGQLNRALAEALAEETEAIEYIKKPEVIISLLCTMQKCYLGISTPEENLSSWPGGARHYAQTDDQVSRAEFKLLEALEVFGITLPDEGRILDLGAAPGGWSRLLLEAGLEVYAVDPARLDPRLEQDEALQHYRGYAEDFIEEAIERQVLFDAIVNDMRMDAREAARLLCRAVLCLHDDGFIVSVFKLPHETLVVDPLRNLKEALRILSTSYGIIQTKQLFHNRQEVTVVAAQPIRSRKK</sequence>
<protein>
    <recommendedName>
        <fullName evidence="1">Ribosomal RNA methyltransferase FtsJ domain-containing protein</fullName>
    </recommendedName>
</protein>
<dbReference type="GO" id="GO:0008168">
    <property type="term" value="F:methyltransferase activity"/>
    <property type="evidence" value="ECO:0007669"/>
    <property type="project" value="InterPro"/>
</dbReference>
<reference evidence="3" key="1">
    <citation type="submission" date="2018-12" db="EMBL/GenBank/DDBJ databases">
        <title>Tengunoibacter tsumagoiensis gen. nov., sp. nov., Dictyobacter kobayashii sp. nov., D. alpinus sp. nov., and D. joshuensis sp. nov. and description of Dictyobacteraceae fam. nov. within the order Ktedonobacterales isolated from Tengu-no-mugimeshi.</title>
        <authorList>
            <person name="Wang C.M."/>
            <person name="Zheng Y."/>
            <person name="Sakai Y."/>
            <person name="Toyoda A."/>
            <person name="Minakuchi Y."/>
            <person name="Abe K."/>
            <person name="Yokota A."/>
            <person name="Yabe S."/>
        </authorList>
    </citation>
    <scope>NUCLEOTIDE SEQUENCE [LARGE SCALE GENOMIC DNA]</scope>
    <source>
        <strain evidence="3">Uno3</strain>
    </source>
</reference>
<evidence type="ECO:0000313" key="3">
    <source>
        <dbReference type="Proteomes" id="UP000287352"/>
    </source>
</evidence>
<dbReference type="InterPro" id="IPR002877">
    <property type="entry name" value="RNA_MeTrfase_FtsJ_dom"/>
</dbReference>
<dbReference type="OrthoDB" id="154490at2"/>
<dbReference type="EMBL" id="BIFR01000001">
    <property type="protein sequence ID" value="GCE13034.1"/>
    <property type="molecule type" value="Genomic_DNA"/>
</dbReference>
<feature type="domain" description="Ribosomal RNA methyltransferase FtsJ" evidence="1">
    <location>
        <begin position="198"/>
        <end position="292"/>
    </location>
</feature>
<dbReference type="GO" id="GO:0032259">
    <property type="term" value="P:methylation"/>
    <property type="evidence" value="ECO:0007669"/>
    <property type="project" value="InterPro"/>
</dbReference>
<gene>
    <name evidence="2" type="ORF">KTT_28930</name>
</gene>
<keyword evidence="3" id="KW-1185">Reference proteome</keyword>
<comment type="caution">
    <text evidence="2">The sequence shown here is derived from an EMBL/GenBank/DDBJ whole genome shotgun (WGS) entry which is preliminary data.</text>
</comment>
<dbReference type="Proteomes" id="UP000287352">
    <property type="component" value="Unassembled WGS sequence"/>
</dbReference>
<dbReference type="PANTHER" id="PTHR37524">
    <property type="entry name" value="RIBOSOMAL RNA LARGE SUBUNIT METHYLTRANSFERASE M"/>
    <property type="match status" value="1"/>
</dbReference>
<dbReference type="PANTHER" id="PTHR37524:SF2">
    <property type="entry name" value="RIBOSOMAL RNA METHYLTRANSFERASE FTSJ DOMAIN-CONTAINING PROTEIN"/>
    <property type="match status" value="1"/>
</dbReference>
<name>A0A402A1N9_9CHLR</name>
<dbReference type="InterPro" id="IPR029063">
    <property type="entry name" value="SAM-dependent_MTases_sf"/>
</dbReference>
<organism evidence="2 3">
    <name type="scientific">Tengunoibacter tsumagoiensis</name>
    <dbReference type="NCBI Taxonomy" id="2014871"/>
    <lineage>
        <taxon>Bacteria</taxon>
        <taxon>Bacillati</taxon>
        <taxon>Chloroflexota</taxon>
        <taxon>Ktedonobacteria</taxon>
        <taxon>Ktedonobacterales</taxon>
        <taxon>Dictyobacteraceae</taxon>
        <taxon>Tengunoibacter</taxon>
    </lineage>
</organism>
<evidence type="ECO:0000313" key="2">
    <source>
        <dbReference type="EMBL" id="GCE13034.1"/>
    </source>
</evidence>
<dbReference type="SUPFAM" id="SSF53335">
    <property type="entry name" value="S-adenosyl-L-methionine-dependent methyltransferases"/>
    <property type="match status" value="1"/>
</dbReference>